<dbReference type="PATRIC" id="fig|1300345.3.peg.972"/>
<accession>A0A0A2X3Q7</accession>
<organism evidence="1 2">
    <name type="scientific">Lysobacter dokdonensis DS-58</name>
    <dbReference type="NCBI Taxonomy" id="1300345"/>
    <lineage>
        <taxon>Bacteria</taxon>
        <taxon>Pseudomonadati</taxon>
        <taxon>Pseudomonadota</taxon>
        <taxon>Gammaproteobacteria</taxon>
        <taxon>Lysobacterales</taxon>
        <taxon>Lysobacteraceae</taxon>
        <taxon>Noviluteimonas</taxon>
    </lineage>
</organism>
<reference evidence="1 2" key="1">
    <citation type="submission" date="2014-09" db="EMBL/GenBank/DDBJ databases">
        <title>Genome sequences of Lysobacter dokdonensis DS-58.</title>
        <authorList>
            <person name="Kim J.F."/>
            <person name="Kwak M.-J."/>
        </authorList>
    </citation>
    <scope>NUCLEOTIDE SEQUENCE [LARGE SCALE GENOMIC DNA]</scope>
    <source>
        <strain evidence="1 2">DS-58</strain>
    </source>
</reference>
<dbReference type="AlphaFoldDB" id="A0A0A2X3Q7"/>
<keyword evidence="2" id="KW-1185">Reference proteome</keyword>
<evidence type="ECO:0000313" key="1">
    <source>
        <dbReference type="EMBL" id="KGQ19894.1"/>
    </source>
</evidence>
<sequence>MKKPRWSEAENDLMVAHYIKGMAVIAPMLPGRSPDSIRKQATALGVARENEADRTPGWPMPAMDLLQSLECVRLKKWARDVQPNARFGVAMIGGGYV</sequence>
<proteinExistence type="predicted"/>
<dbReference type="STRING" id="1300345.LF41_2401"/>
<evidence type="ECO:0000313" key="2">
    <source>
        <dbReference type="Proteomes" id="UP000030518"/>
    </source>
</evidence>
<name>A0A0A2X3Q7_9GAMM</name>
<protein>
    <submittedName>
        <fullName evidence="1">Uncharacterized protein</fullName>
    </submittedName>
</protein>
<gene>
    <name evidence="1" type="ORF">LF41_2401</name>
</gene>
<dbReference type="RefSeq" id="WP_036166800.1">
    <property type="nucleotide sequence ID" value="NZ_JRKJ01000005.1"/>
</dbReference>
<dbReference type="Proteomes" id="UP000030518">
    <property type="component" value="Unassembled WGS sequence"/>
</dbReference>
<comment type="caution">
    <text evidence="1">The sequence shown here is derived from an EMBL/GenBank/DDBJ whole genome shotgun (WGS) entry which is preliminary data.</text>
</comment>
<dbReference type="EMBL" id="JRKJ01000005">
    <property type="protein sequence ID" value="KGQ19894.1"/>
    <property type="molecule type" value="Genomic_DNA"/>
</dbReference>